<gene>
    <name evidence="2" type="ORF">H5410_024976</name>
</gene>
<organism evidence="2 3">
    <name type="scientific">Solanum commersonii</name>
    <name type="common">Commerson's wild potato</name>
    <name type="synonym">Commerson's nightshade</name>
    <dbReference type="NCBI Taxonomy" id="4109"/>
    <lineage>
        <taxon>Eukaryota</taxon>
        <taxon>Viridiplantae</taxon>
        <taxon>Streptophyta</taxon>
        <taxon>Embryophyta</taxon>
        <taxon>Tracheophyta</taxon>
        <taxon>Spermatophyta</taxon>
        <taxon>Magnoliopsida</taxon>
        <taxon>eudicotyledons</taxon>
        <taxon>Gunneridae</taxon>
        <taxon>Pentapetalae</taxon>
        <taxon>asterids</taxon>
        <taxon>lamiids</taxon>
        <taxon>Solanales</taxon>
        <taxon>Solanaceae</taxon>
        <taxon>Solanoideae</taxon>
        <taxon>Solaneae</taxon>
        <taxon>Solanum</taxon>
    </lineage>
</organism>
<evidence type="ECO:0000313" key="3">
    <source>
        <dbReference type="Proteomes" id="UP000824120"/>
    </source>
</evidence>
<sequence>MSMLRQMCGHTRSDRIRKEEIRDKVEMQGSDSEMDMTLDRTMYMKGEDHSSR</sequence>
<feature type="region of interest" description="Disordered" evidence="1">
    <location>
        <begin position="26"/>
        <end position="52"/>
    </location>
</feature>
<protein>
    <submittedName>
        <fullName evidence="2">Uncharacterized protein</fullName>
    </submittedName>
</protein>
<name>A0A9J5YWM2_SOLCO</name>
<comment type="caution">
    <text evidence="2">The sequence shown here is derived from an EMBL/GenBank/DDBJ whole genome shotgun (WGS) entry which is preliminary data.</text>
</comment>
<evidence type="ECO:0000313" key="2">
    <source>
        <dbReference type="EMBL" id="KAG5603484.1"/>
    </source>
</evidence>
<accession>A0A9J5YWM2</accession>
<proteinExistence type="predicted"/>
<dbReference type="AlphaFoldDB" id="A0A9J5YWM2"/>
<evidence type="ECO:0000256" key="1">
    <source>
        <dbReference type="SAM" id="MobiDB-lite"/>
    </source>
</evidence>
<reference evidence="2 3" key="1">
    <citation type="submission" date="2020-09" db="EMBL/GenBank/DDBJ databases">
        <title>De no assembly of potato wild relative species, Solanum commersonii.</title>
        <authorList>
            <person name="Cho K."/>
        </authorList>
    </citation>
    <scope>NUCLEOTIDE SEQUENCE [LARGE SCALE GENOMIC DNA]</scope>
    <source>
        <strain evidence="2">LZ3.2</strain>
        <tissue evidence="2">Leaf</tissue>
    </source>
</reference>
<keyword evidence="3" id="KW-1185">Reference proteome</keyword>
<dbReference type="EMBL" id="JACXVP010000005">
    <property type="protein sequence ID" value="KAG5603484.1"/>
    <property type="molecule type" value="Genomic_DNA"/>
</dbReference>
<dbReference type="Proteomes" id="UP000824120">
    <property type="component" value="Chromosome 5"/>
</dbReference>